<proteinExistence type="inferred from homology"/>
<feature type="transmembrane region" description="Helical" evidence="11">
    <location>
        <begin position="153"/>
        <end position="174"/>
    </location>
</feature>
<feature type="transmembrane region" description="Helical" evidence="11">
    <location>
        <begin position="64"/>
        <end position="88"/>
    </location>
</feature>
<dbReference type="OrthoDB" id="3222at2759"/>
<accession>A0A8K0W1B8</accession>
<evidence type="ECO:0000256" key="6">
    <source>
        <dbReference type="ARBA" id="ARBA00022989"/>
    </source>
</evidence>
<dbReference type="InterPro" id="IPR000425">
    <property type="entry name" value="MIP"/>
</dbReference>
<organism evidence="12 13">
    <name type="scientific">Paraphoma chrysanthemicola</name>
    <dbReference type="NCBI Taxonomy" id="798071"/>
    <lineage>
        <taxon>Eukaryota</taxon>
        <taxon>Fungi</taxon>
        <taxon>Dikarya</taxon>
        <taxon>Ascomycota</taxon>
        <taxon>Pezizomycotina</taxon>
        <taxon>Dothideomycetes</taxon>
        <taxon>Pleosporomycetidae</taxon>
        <taxon>Pleosporales</taxon>
        <taxon>Pleosporineae</taxon>
        <taxon>Phaeosphaeriaceae</taxon>
        <taxon>Paraphoma</taxon>
    </lineage>
</organism>
<keyword evidence="4 9" id="KW-0812">Transmembrane</keyword>
<evidence type="ECO:0000256" key="8">
    <source>
        <dbReference type="ARBA" id="ARBA00034651"/>
    </source>
</evidence>
<comment type="catalytic activity">
    <reaction evidence="8">
        <text>H2O(in) = H2O(out)</text>
        <dbReference type="Rhea" id="RHEA:29667"/>
        <dbReference type="ChEBI" id="CHEBI:15377"/>
    </reaction>
</comment>
<sequence length="308" mass="33179">MPRVPVHREPKPQPHRRSHDNDAHRRSHDYDHHSNGNVENGHGHSNANTNTHGQRKISTLTGHLVAATGEFVGTFMFLYFAFAGQIMLVTQASEVSLANGLASSHQNIYTALLYGFSLLVNAWAFYRISGGLFNPAVTFGMVIAGTLPPIRGLFLFPAQLLGAMSAAGLVQAMFPGDIGATNTSLSPGTSIAQGVFIEMFMTAELVFVVLMLAAEKSKDTFMAPIGIGLALFVAMMGGVFYTGGSLNPARSLGPAVASTRFPGYHWIYWVGPLLGAVVAAGFYRFVKFFDYEQVNPGQDSAGGDFERD</sequence>
<feature type="compositionally biased region" description="Polar residues" evidence="10">
    <location>
        <begin position="35"/>
        <end position="53"/>
    </location>
</feature>
<evidence type="ECO:0000256" key="10">
    <source>
        <dbReference type="SAM" id="MobiDB-lite"/>
    </source>
</evidence>
<dbReference type="Gene3D" id="1.20.1080.10">
    <property type="entry name" value="Glycerol uptake facilitator protein"/>
    <property type="match status" value="1"/>
</dbReference>
<evidence type="ECO:0000313" key="12">
    <source>
        <dbReference type="EMBL" id="KAH7089722.1"/>
    </source>
</evidence>
<evidence type="ECO:0000256" key="9">
    <source>
        <dbReference type="RuleBase" id="RU000477"/>
    </source>
</evidence>
<evidence type="ECO:0000256" key="4">
    <source>
        <dbReference type="ARBA" id="ARBA00022692"/>
    </source>
</evidence>
<dbReference type="PRINTS" id="PR00783">
    <property type="entry name" value="MINTRINSICP"/>
</dbReference>
<keyword evidence="5" id="KW-0677">Repeat</keyword>
<feature type="compositionally biased region" description="Basic and acidic residues" evidence="10">
    <location>
        <begin position="19"/>
        <end position="34"/>
    </location>
</feature>
<feature type="transmembrane region" description="Helical" evidence="11">
    <location>
        <begin position="194"/>
        <end position="214"/>
    </location>
</feature>
<dbReference type="PANTHER" id="PTHR19139">
    <property type="entry name" value="AQUAPORIN TRANSPORTER"/>
    <property type="match status" value="1"/>
</dbReference>
<comment type="caution">
    <text evidence="12">The sequence shown here is derived from an EMBL/GenBank/DDBJ whole genome shotgun (WGS) entry which is preliminary data.</text>
</comment>
<evidence type="ECO:0000256" key="7">
    <source>
        <dbReference type="ARBA" id="ARBA00023136"/>
    </source>
</evidence>
<dbReference type="PANTHER" id="PTHR19139:SF283">
    <property type="entry name" value="AQUAPORIN"/>
    <property type="match status" value="1"/>
</dbReference>
<evidence type="ECO:0000256" key="2">
    <source>
        <dbReference type="ARBA" id="ARBA00006175"/>
    </source>
</evidence>
<keyword evidence="13" id="KW-1185">Reference proteome</keyword>
<dbReference type="GO" id="GO:0015250">
    <property type="term" value="F:water channel activity"/>
    <property type="evidence" value="ECO:0007669"/>
    <property type="project" value="TreeGrafter"/>
</dbReference>
<evidence type="ECO:0000256" key="1">
    <source>
        <dbReference type="ARBA" id="ARBA00004141"/>
    </source>
</evidence>
<dbReference type="AlphaFoldDB" id="A0A8K0W1B8"/>
<protein>
    <submittedName>
        <fullName evidence="12">Aquaporin-like protein</fullName>
    </submittedName>
</protein>
<keyword evidence="7 11" id="KW-0472">Membrane</keyword>
<dbReference type="InterPro" id="IPR023271">
    <property type="entry name" value="Aquaporin-like"/>
</dbReference>
<reference evidence="12" key="1">
    <citation type="journal article" date="2021" name="Nat. Commun.">
        <title>Genetic determinants of endophytism in the Arabidopsis root mycobiome.</title>
        <authorList>
            <person name="Mesny F."/>
            <person name="Miyauchi S."/>
            <person name="Thiergart T."/>
            <person name="Pickel B."/>
            <person name="Atanasova L."/>
            <person name="Karlsson M."/>
            <person name="Huettel B."/>
            <person name="Barry K.W."/>
            <person name="Haridas S."/>
            <person name="Chen C."/>
            <person name="Bauer D."/>
            <person name="Andreopoulos W."/>
            <person name="Pangilinan J."/>
            <person name="LaButti K."/>
            <person name="Riley R."/>
            <person name="Lipzen A."/>
            <person name="Clum A."/>
            <person name="Drula E."/>
            <person name="Henrissat B."/>
            <person name="Kohler A."/>
            <person name="Grigoriev I.V."/>
            <person name="Martin F.M."/>
            <person name="Hacquard S."/>
        </authorList>
    </citation>
    <scope>NUCLEOTIDE SEQUENCE</scope>
    <source>
        <strain evidence="12">MPI-SDFR-AT-0120</strain>
    </source>
</reference>
<evidence type="ECO:0000256" key="11">
    <source>
        <dbReference type="SAM" id="Phobius"/>
    </source>
</evidence>
<comment type="similarity">
    <text evidence="2 9">Belongs to the MIP/aquaporin (TC 1.A.8) family.</text>
</comment>
<dbReference type="InterPro" id="IPR034294">
    <property type="entry name" value="Aquaporin_transptr"/>
</dbReference>
<dbReference type="FunFam" id="1.20.1080.10:FF:000014">
    <property type="entry name" value="Aquaporin 1"/>
    <property type="match status" value="1"/>
</dbReference>
<dbReference type="EMBL" id="JAGMVJ010000006">
    <property type="protein sequence ID" value="KAH7089722.1"/>
    <property type="molecule type" value="Genomic_DNA"/>
</dbReference>
<dbReference type="Proteomes" id="UP000813461">
    <property type="component" value="Unassembled WGS sequence"/>
</dbReference>
<keyword evidence="6 11" id="KW-1133">Transmembrane helix</keyword>
<feature type="region of interest" description="Disordered" evidence="10">
    <location>
        <begin position="1"/>
        <end position="53"/>
    </location>
</feature>
<name>A0A8K0W1B8_9PLEO</name>
<evidence type="ECO:0000256" key="3">
    <source>
        <dbReference type="ARBA" id="ARBA00022448"/>
    </source>
</evidence>
<evidence type="ECO:0000313" key="13">
    <source>
        <dbReference type="Proteomes" id="UP000813461"/>
    </source>
</evidence>
<evidence type="ECO:0000256" key="5">
    <source>
        <dbReference type="ARBA" id="ARBA00022737"/>
    </source>
</evidence>
<feature type="compositionally biased region" description="Basic and acidic residues" evidence="10">
    <location>
        <begin position="1"/>
        <end position="12"/>
    </location>
</feature>
<gene>
    <name evidence="12" type="ORF">FB567DRAFT_308296</name>
</gene>
<comment type="subcellular location">
    <subcellularLocation>
        <location evidence="1">Membrane</location>
        <topology evidence="1">Multi-pass membrane protein</topology>
    </subcellularLocation>
</comment>
<keyword evidence="3 9" id="KW-0813">Transport</keyword>
<dbReference type="Pfam" id="PF00230">
    <property type="entry name" value="MIP"/>
    <property type="match status" value="1"/>
</dbReference>
<dbReference type="GO" id="GO:0005886">
    <property type="term" value="C:plasma membrane"/>
    <property type="evidence" value="ECO:0007669"/>
    <property type="project" value="TreeGrafter"/>
</dbReference>
<feature type="transmembrane region" description="Helical" evidence="11">
    <location>
        <begin position="266"/>
        <end position="286"/>
    </location>
</feature>
<dbReference type="SUPFAM" id="SSF81338">
    <property type="entry name" value="Aquaporin-like"/>
    <property type="match status" value="1"/>
</dbReference>
<feature type="transmembrane region" description="Helical" evidence="11">
    <location>
        <begin position="221"/>
        <end position="246"/>
    </location>
</feature>